<evidence type="ECO:0000313" key="5">
    <source>
        <dbReference type="Proteomes" id="UP000434957"/>
    </source>
</evidence>
<dbReference type="AlphaFoldDB" id="A0A6A3I1T1"/>
<evidence type="ECO:0000313" key="1">
    <source>
        <dbReference type="EMBL" id="KAE8974008.1"/>
    </source>
</evidence>
<keyword evidence="5" id="KW-1185">Reference proteome</keyword>
<organism evidence="1 6">
    <name type="scientific">Phytophthora rubi</name>
    <dbReference type="NCBI Taxonomy" id="129364"/>
    <lineage>
        <taxon>Eukaryota</taxon>
        <taxon>Sar</taxon>
        <taxon>Stramenopiles</taxon>
        <taxon>Oomycota</taxon>
        <taxon>Peronosporomycetes</taxon>
        <taxon>Peronosporales</taxon>
        <taxon>Peronosporaceae</taxon>
        <taxon>Phytophthora</taxon>
    </lineage>
</organism>
<evidence type="ECO:0000313" key="4">
    <source>
        <dbReference type="Proteomes" id="UP000429607"/>
    </source>
</evidence>
<dbReference type="Proteomes" id="UP000429607">
    <property type="component" value="Unassembled WGS sequence"/>
</dbReference>
<dbReference type="EMBL" id="QXFV01003649">
    <property type="protein sequence ID" value="KAE8974971.1"/>
    <property type="molecule type" value="Genomic_DNA"/>
</dbReference>
<gene>
    <name evidence="2" type="ORF">PR001_g25844</name>
    <name evidence="1" type="ORF">PR002_g26036</name>
    <name evidence="3" type="ORF">PR003_g27198</name>
</gene>
<sequence length="35" mass="3552">MDELTTIASIYSSATSKGTAACPDLTSITDITASD</sequence>
<dbReference type="EMBL" id="QXFT01003723">
    <property type="protein sequence ID" value="KAE9283175.1"/>
    <property type="molecule type" value="Genomic_DNA"/>
</dbReference>
<dbReference type="EMBL" id="QXFU01003614">
    <property type="protein sequence ID" value="KAE8974008.1"/>
    <property type="molecule type" value="Genomic_DNA"/>
</dbReference>
<dbReference type="Proteomes" id="UP000435112">
    <property type="component" value="Unassembled WGS sequence"/>
</dbReference>
<evidence type="ECO:0000313" key="2">
    <source>
        <dbReference type="EMBL" id="KAE8974971.1"/>
    </source>
</evidence>
<proteinExistence type="predicted"/>
<comment type="caution">
    <text evidence="1">The sequence shown here is derived from an EMBL/GenBank/DDBJ whole genome shotgun (WGS) entry which is preliminary data.</text>
</comment>
<protein>
    <submittedName>
        <fullName evidence="1">Uncharacterized protein</fullName>
    </submittedName>
</protein>
<reference evidence="4 6" key="1">
    <citation type="submission" date="2018-09" db="EMBL/GenBank/DDBJ databases">
        <title>Genomic investigation of the strawberry pathogen Phytophthora fragariae indicates pathogenicity is determined by transcriptional variation in three key races.</title>
        <authorList>
            <person name="Adams T.M."/>
            <person name="Armitage A.D."/>
            <person name="Sobczyk M.K."/>
            <person name="Bates H.J."/>
            <person name="Dunwell J.M."/>
            <person name="Nellist C.F."/>
            <person name="Harrison R.J."/>
        </authorList>
    </citation>
    <scope>NUCLEOTIDE SEQUENCE [LARGE SCALE GENOMIC DNA]</scope>
    <source>
        <strain evidence="2 4">SCRP249</strain>
        <strain evidence="1 6">SCRP324</strain>
        <strain evidence="3 5">SCRP333</strain>
    </source>
</reference>
<evidence type="ECO:0000313" key="3">
    <source>
        <dbReference type="EMBL" id="KAE9283175.1"/>
    </source>
</evidence>
<dbReference type="Proteomes" id="UP000434957">
    <property type="component" value="Unassembled WGS sequence"/>
</dbReference>
<accession>A0A6A3I1T1</accession>
<name>A0A6A3I1T1_9STRA</name>
<evidence type="ECO:0000313" key="6">
    <source>
        <dbReference type="Proteomes" id="UP000435112"/>
    </source>
</evidence>